<sequence>MKCPICEDSRMREVEKNGILIDICPSCKGVWLDRGELDKLMQDVREVRQDYNEWYYGDSPKQQDTPRAAQQQQQPYNPPQQQHHSSQQGHSQYPPHKKRKKSVMDVFGDLFD</sequence>
<dbReference type="OrthoDB" id="9814037at2"/>
<feature type="domain" description="Transcription factor zinc-finger" evidence="2">
    <location>
        <begin position="2"/>
        <end position="42"/>
    </location>
</feature>
<evidence type="ECO:0000256" key="1">
    <source>
        <dbReference type="SAM" id="MobiDB-lite"/>
    </source>
</evidence>
<proteinExistence type="predicted"/>
<dbReference type="InterPro" id="IPR027392">
    <property type="entry name" value="TF_Znf"/>
</dbReference>
<evidence type="ECO:0000313" key="3">
    <source>
        <dbReference type="EMBL" id="BBI31051.1"/>
    </source>
</evidence>
<dbReference type="Pfam" id="PF13453">
    <property type="entry name" value="Zn_ribbon_TFIIB"/>
    <property type="match status" value="1"/>
</dbReference>
<organism evidence="3 4">
    <name type="scientific">Cohnella abietis</name>
    <dbReference type="NCBI Taxonomy" id="2507935"/>
    <lineage>
        <taxon>Bacteria</taxon>
        <taxon>Bacillati</taxon>
        <taxon>Bacillota</taxon>
        <taxon>Bacilli</taxon>
        <taxon>Bacillales</taxon>
        <taxon>Paenibacillaceae</taxon>
        <taxon>Cohnella</taxon>
    </lineage>
</organism>
<feature type="compositionally biased region" description="Polar residues" evidence="1">
    <location>
        <begin position="60"/>
        <end position="69"/>
    </location>
</feature>
<keyword evidence="4" id="KW-1185">Reference proteome</keyword>
<dbReference type="KEGG" id="cohn:KCTCHS21_04500"/>
<reference evidence="3 4" key="1">
    <citation type="submission" date="2019-01" db="EMBL/GenBank/DDBJ databases">
        <title>Complete genome sequence of Cohnella hallensis HS21 isolated from Korean fir (Abies koreana) rhizospheric soil.</title>
        <authorList>
            <person name="Jiang L."/>
            <person name="Kang S.W."/>
            <person name="Kim S."/>
            <person name="Jung J."/>
            <person name="Kim C.Y."/>
            <person name="Kim D.H."/>
            <person name="Kim S.W."/>
            <person name="Lee J."/>
        </authorList>
    </citation>
    <scope>NUCLEOTIDE SEQUENCE [LARGE SCALE GENOMIC DNA]</scope>
    <source>
        <strain evidence="3 4">HS21</strain>
    </source>
</reference>
<dbReference type="AlphaFoldDB" id="A0A3T1CZ14"/>
<accession>A0A3T1CZ14</accession>
<evidence type="ECO:0000313" key="4">
    <source>
        <dbReference type="Proteomes" id="UP000289856"/>
    </source>
</evidence>
<evidence type="ECO:0000259" key="2">
    <source>
        <dbReference type="Pfam" id="PF13453"/>
    </source>
</evidence>
<feature type="region of interest" description="Disordered" evidence="1">
    <location>
        <begin position="56"/>
        <end position="112"/>
    </location>
</feature>
<protein>
    <recommendedName>
        <fullName evidence="2">Transcription factor zinc-finger domain-containing protein</fullName>
    </recommendedName>
</protein>
<dbReference type="Proteomes" id="UP000289856">
    <property type="component" value="Chromosome"/>
</dbReference>
<dbReference type="RefSeq" id="WP_130604932.1">
    <property type="nucleotide sequence ID" value="NZ_AP019400.1"/>
</dbReference>
<dbReference type="EMBL" id="AP019400">
    <property type="protein sequence ID" value="BBI31051.1"/>
    <property type="molecule type" value="Genomic_DNA"/>
</dbReference>
<gene>
    <name evidence="3" type="ORF">KCTCHS21_04500</name>
</gene>
<name>A0A3T1CZ14_9BACL</name>
<feature type="compositionally biased region" description="Low complexity" evidence="1">
    <location>
        <begin position="70"/>
        <end position="94"/>
    </location>
</feature>